<protein>
    <submittedName>
        <fullName evidence="1">Uncharacterized protein</fullName>
    </submittedName>
</protein>
<accession>A0A1W1VPN8</accession>
<evidence type="ECO:0000313" key="2">
    <source>
        <dbReference type="Proteomes" id="UP000192731"/>
    </source>
</evidence>
<organism evidence="1 2">
    <name type="scientific">Desulfonispora thiosulfatigenes DSM 11270</name>
    <dbReference type="NCBI Taxonomy" id="656914"/>
    <lineage>
        <taxon>Bacteria</taxon>
        <taxon>Bacillati</taxon>
        <taxon>Bacillota</taxon>
        <taxon>Clostridia</taxon>
        <taxon>Eubacteriales</taxon>
        <taxon>Peptococcaceae</taxon>
        <taxon>Desulfonispora</taxon>
    </lineage>
</organism>
<dbReference type="RefSeq" id="WP_084054128.1">
    <property type="nucleotide sequence ID" value="NZ_FWWT01000022.1"/>
</dbReference>
<evidence type="ECO:0000313" key="1">
    <source>
        <dbReference type="EMBL" id="SMB95041.1"/>
    </source>
</evidence>
<name>A0A1W1VPN8_DESTI</name>
<dbReference type="AlphaFoldDB" id="A0A1W1VPN8"/>
<gene>
    <name evidence="1" type="ORF">SAMN00017405_0318</name>
</gene>
<reference evidence="1 2" key="1">
    <citation type="submission" date="2017-04" db="EMBL/GenBank/DDBJ databases">
        <authorList>
            <person name="Afonso C.L."/>
            <person name="Miller P.J."/>
            <person name="Scott M.A."/>
            <person name="Spackman E."/>
            <person name="Goraichik I."/>
            <person name="Dimitrov K.M."/>
            <person name="Suarez D.L."/>
            <person name="Swayne D.E."/>
        </authorList>
    </citation>
    <scope>NUCLEOTIDE SEQUENCE [LARGE SCALE GENOMIC DNA]</scope>
    <source>
        <strain evidence="1 2">DSM 11270</strain>
    </source>
</reference>
<sequence length="110" mass="13276">MNQFYKPLSFNKYKLGTINEFLDLRVNNYFRLLKIIEGIFGKPNYELKVDKEKIEGWFLTNKKEELIIEFSPVEGTIKVYCNEKNKITESFLKWLEKSKIFVIKEERNIK</sequence>
<dbReference type="EMBL" id="FWWT01000022">
    <property type="protein sequence ID" value="SMB95041.1"/>
    <property type="molecule type" value="Genomic_DNA"/>
</dbReference>
<dbReference type="Proteomes" id="UP000192731">
    <property type="component" value="Unassembled WGS sequence"/>
</dbReference>
<proteinExistence type="predicted"/>
<keyword evidence="2" id="KW-1185">Reference proteome</keyword>